<organism evidence="2 3">
    <name type="scientific">Eragrostis curvula</name>
    <name type="common">weeping love grass</name>
    <dbReference type="NCBI Taxonomy" id="38414"/>
    <lineage>
        <taxon>Eukaryota</taxon>
        <taxon>Viridiplantae</taxon>
        <taxon>Streptophyta</taxon>
        <taxon>Embryophyta</taxon>
        <taxon>Tracheophyta</taxon>
        <taxon>Spermatophyta</taxon>
        <taxon>Magnoliopsida</taxon>
        <taxon>Liliopsida</taxon>
        <taxon>Poales</taxon>
        <taxon>Poaceae</taxon>
        <taxon>PACMAD clade</taxon>
        <taxon>Chloridoideae</taxon>
        <taxon>Eragrostideae</taxon>
        <taxon>Eragrostidinae</taxon>
        <taxon>Eragrostis</taxon>
    </lineage>
</organism>
<proteinExistence type="predicted"/>
<dbReference type="OrthoDB" id="685097at2759"/>
<gene>
    <name evidence="2" type="ORF">EJB05_29180</name>
</gene>
<dbReference type="Proteomes" id="UP000324897">
    <property type="component" value="Chromosome 2"/>
</dbReference>
<dbReference type="AlphaFoldDB" id="A0A5J9USP5"/>
<keyword evidence="3" id="KW-1185">Reference proteome</keyword>
<dbReference type="EMBL" id="RWGY01000013">
    <property type="protein sequence ID" value="TVU26626.1"/>
    <property type="molecule type" value="Genomic_DNA"/>
</dbReference>
<name>A0A5J9USP5_9POAL</name>
<dbReference type="PANTHER" id="PTHR33074:SF124">
    <property type="entry name" value="DUF1618 DOMAIN-CONTAINING PROTEIN"/>
    <property type="match status" value="1"/>
</dbReference>
<evidence type="ECO:0000313" key="3">
    <source>
        <dbReference type="Proteomes" id="UP000324897"/>
    </source>
</evidence>
<sequence length="525" mass="58686">MTNPPSRRKRSNHERRAATASYPPSVVLDFSGCHEDDSGAAAEAKTMAAARTTAGDPIRISFCFAAPPEVSFLVVGFPGVPEEKHVWPEVMAAHGDSVLFQISVGEQTDDQFVYNAGVAASPNPRPPTLSLLPPYYLTEKEVARGYYPNRRPTQPVRRSLDPNATGLARRGEDEFVVAELQDVYLSDEDDNPSGVLLRLRSGEWRVERPRIISHGRNKRKKVYFKADNVLALRDGLLCWVNIISGLLFCNVFDEIPELRYVPLPVKCGDVCVTGGGSTVKCVDISPRCCCGGKGATKCRRSRHAYTVKTWMLRMDDMVWVIDALVDSTEIWALDAYKDLPRVPLECPVVSLDDPHIICFELCEEYTKKKGDPTLWLIMLDLRSKSLLSSCRCPNRNRGYGRSIDRYMIITGISDYFNIYPSSNGSSSVSRSHLNFVAPPAKKMRANTDERSGQSFCKTPVDPPIQVSEILKVLQEIPCYGLVHGDMLKVISILSHDNGRRFKSLLNIPMSLRRNWLLMEIKASEA</sequence>
<comment type="caution">
    <text evidence="2">The sequence shown here is derived from an EMBL/GenBank/DDBJ whole genome shotgun (WGS) entry which is preliminary data.</text>
</comment>
<feature type="non-terminal residue" evidence="2">
    <location>
        <position position="1"/>
    </location>
</feature>
<accession>A0A5J9USP5</accession>
<feature type="domain" description="DUF1618" evidence="1">
    <location>
        <begin position="239"/>
        <end position="358"/>
    </location>
</feature>
<dbReference type="InterPro" id="IPR011676">
    <property type="entry name" value="DUF1618"/>
</dbReference>
<dbReference type="Pfam" id="PF07762">
    <property type="entry name" value="DUF1618"/>
    <property type="match status" value="1"/>
</dbReference>
<reference evidence="2 3" key="1">
    <citation type="journal article" date="2019" name="Sci. Rep.">
        <title>A high-quality genome of Eragrostis curvula grass provides insights into Poaceae evolution and supports new strategies to enhance forage quality.</title>
        <authorList>
            <person name="Carballo J."/>
            <person name="Santos B.A.C.M."/>
            <person name="Zappacosta D."/>
            <person name="Garbus I."/>
            <person name="Selva J.P."/>
            <person name="Gallo C.A."/>
            <person name="Diaz A."/>
            <person name="Albertini E."/>
            <person name="Caccamo M."/>
            <person name="Echenique V."/>
        </authorList>
    </citation>
    <scope>NUCLEOTIDE SEQUENCE [LARGE SCALE GENOMIC DNA]</scope>
    <source>
        <strain evidence="3">cv. Victoria</strain>
        <tissue evidence="2">Leaf</tissue>
    </source>
</reference>
<evidence type="ECO:0000259" key="1">
    <source>
        <dbReference type="Pfam" id="PF07762"/>
    </source>
</evidence>
<protein>
    <recommendedName>
        <fullName evidence="1">DUF1618 domain-containing protein</fullName>
    </recommendedName>
</protein>
<evidence type="ECO:0000313" key="2">
    <source>
        <dbReference type="EMBL" id="TVU26626.1"/>
    </source>
</evidence>
<dbReference type="Gramene" id="TVU26626">
    <property type="protein sequence ID" value="TVU26626"/>
    <property type="gene ID" value="EJB05_29180"/>
</dbReference>
<dbReference type="PANTHER" id="PTHR33074">
    <property type="entry name" value="EXPRESSED PROTEIN-RELATED"/>
    <property type="match status" value="1"/>
</dbReference>